<name>A0A1S3VQ73_VIGRR</name>
<dbReference type="SUPFAM" id="SSF51197">
    <property type="entry name" value="Clavaminate synthase-like"/>
    <property type="match status" value="1"/>
</dbReference>
<evidence type="ECO:0000256" key="4">
    <source>
        <dbReference type="ARBA" id="ARBA00022896"/>
    </source>
</evidence>
<keyword evidence="7 9" id="KW-0408">Iron</keyword>
<dbReference type="Gene3D" id="2.60.120.330">
    <property type="entry name" value="B-lactam Antibiotic, Isopenicillin N Synthase, Chain"/>
    <property type="match status" value="1"/>
</dbReference>
<sequence>MDNLVSSRFNHEIESLPGDYIFPPETRPGGLKIPLSNISVIDLREAENGDRINTIQKMIKASEEFGFFQVINHGISENVMNEARSVFKELFEMPAEEKQKLCSDDPSKTCKMLTSSVNYATEKVHMWRDIFRHPCHPLEQWQHLWPENPTRYRECAGSFSVEVKKLASRILSLISEGLGLECGYFENDLTGSVLLSINYYPPCPEPSLALGVTKHSDPHIITILLQDHVSGLQVLKDGNWIAVEPIPNAFAINIGNQLQVISNGKLKSCEHRVVTNSHEARISAGLFFAPTNECVVEPAEALTDEHHPPNYKPFKYKDFIPHFLAKHGDTDIVLKSFAAQKG</sequence>
<dbReference type="KEGG" id="vra:106777488"/>
<keyword evidence="5" id="KW-0223">Dioxygenase</keyword>
<dbReference type="GO" id="GO:0046872">
    <property type="term" value="F:metal ion binding"/>
    <property type="evidence" value="ECO:0007669"/>
    <property type="project" value="UniProtKB-KW"/>
</dbReference>
<dbReference type="GO" id="GO:0031418">
    <property type="term" value="F:L-ascorbic acid binding"/>
    <property type="evidence" value="ECO:0007669"/>
    <property type="project" value="UniProtKB-KW"/>
</dbReference>
<comment type="catalytic activity">
    <reaction evidence="8">
        <text>salicylate + NADH + O2 + H(+) = 2,3-dihydroxybenzoate + NAD(+) + H2O</text>
        <dbReference type="Rhea" id="RHEA:51792"/>
        <dbReference type="ChEBI" id="CHEBI:15377"/>
        <dbReference type="ChEBI" id="CHEBI:15378"/>
        <dbReference type="ChEBI" id="CHEBI:15379"/>
        <dbReference type="ChEBI" id="CHEBI:30762"/>
        <dbReference type="ChEBI" id="CHEBI:36654"/>
        <dbReference type="ChEBI" id="CHEBI:57540"/>
        <dbReference type="ChEBI" id="CHEBI:57945"/>
    </reaction>
</comment>
<keyword evidence="6 9" id="KW-0560">Oxidoreductase</keyword>
<evidence type="ECO:0000256" key="7">
    <source>
        <dbReference type="ARBA" id="ARBA00023004"/>
    </source>
</evidence>
<dbReference type="Pfam" id="PF03171">
    <property type="entry name" value="2OG-FeII_Oxy"/>
    <property type="match status" value="1"/>
</dbReference>
<gene>
    <name evidence="12" type="primary">LOC106777488</name>
</gene>
<evidence type="ECO:0000313" key="12">
    <source>
        <dbReference type="RefSeq" id="XP_014520548.1"/>
    </source>
</evidence>
<dbReference type="PANTHER" id="PTHR47991">
    <property type="entry name" value="OXOGLUTARATE/IRON-DEPENDENT DIOXYGENASE"/>
    <property type="match status" value="1"/>
</dbReference>
<comment type="similarity">
    <text evidence="2 9">Belongs to the iron/ascorbate-dependent oxidoreductase family.</text>
</comment>
<reference evidence="11" key="1">
    <citation type="journal article" date="2014" name="Nat. Commun.">
        <title>Genome sequence of mungbean and insights into evolution within Vigna species.</title>
        <authorList>
            <person name="Kang Y.J."/>
            <person name="Kim S.K."/>
            <person name="Kim M.Y."/>
            <person name="Lestari P."/>
            <person name="Kim K.H."/>
            <person name="Ha B.K."/>
            <person name="Jun T.H."/>
            <person name="Hwang W.J."/>
            <person name="Lee T."/>
            <person name="Lee J."/>
            <person name="Shim S."/>
            <person name="Yoon M.Y."/>
            <person name="Jang Y.E."/>
            <person name="Han K.S."/>
            <person name="Taeprayoon P."/>
            <person name="Yoon N."/>
            <person name="Somta P."/>
            <person name="Tanya P."/>
            <person name="Kim K.S."/>
            <person name="Gwag J.G."/>
            <person name="Moon J.K."/>
            <person name="Lee Y.H."/>
            <person name="Park B.S."/>
            <person name="Bombarely A."/>
            <person name="Doyle J.J."/>
            <person name="Jackson S.A."/>
            <person name="Schafleitner R."/>
            <person name="Srinives P."/>
            <person name="Varshney R.K."/>
            <person name="Lee S.H."/>
        </authorList>
    </citation>
    <scope>NUCLEOTIDE SEQUENCE [LARGE SCALE GENOMIC DNA]</scope>
    <source>
        <strain evidence="11">cv. VC1973A</strain>
    </source>
</reference>
<dbReference type="FunFam" id="2.60.120.330:FF:000007">
    <property type="entry name" value="Protein DMR6-like oxygenase 2"/>
    <property type="match status" value="1"/>
</dbReference>
<feature type="domain" description="Fe2OG dioxygenase" evidence="10">
    <location>
        <begin position="190"/>
        <end position="290"/>
    </location>
</feature>
<evidence type="ECO:0000256" key="1">
    <source>
        <dbReference type="ARBA" id="ARBA00001961"/>
    </source>
</evidence>
<dbReference type="InterPro" id="IPR050295">
    <property type="entry name" value="Plant_2OG-oxidoreductases"/>
</dbReference>
<dbReference type="InterPro" id="IPR027443">
    <property type="entry name" value="IPNS-like_sf"/>
</dbReference>
<reference evidence="12" key="2">
    <citation type="submission" date="2025-08" db="UniProtKB">
        <authorList>
            <consortium name="RefSeq"/>
        </authorList>
    </citation>
    <scope>IDENTIFICATION</scope>
    <source>
        <tissue evidence="12">Leaf</tissue>
    </source>
</reference>
<dbReference type="GeneID" id="106777488"/>
<keyword evidence="11" id="KW-1185">Reference proteome</keyword>
<dbReference type="Pfam" id="PF14226">
    <property type="entry name" value="DIOX_N"/>
    <property type="match status" value="1"/>
</dbReference>
<keyword evidence="3 9" id="KW-0479">Metal-binding</keyword>
<keyword evidence="4" id="KW-0847">Vitamin C</keyword>
<dbReference type="GO" id="GO:0002229">
    <property type="term" value="P:defense response to oomycetes"/>
    <property type="evidence" value="ECO:0007669"/>
    <property type="project" value="UniProtKB-ARBA"/>
</dbReference>
<evidence type="ECO:0000256" key="3">
    <source>
        <dbReference type="ARBA" id="ARBA00022723"/>
    </source>
</evidence>
<dbReference type="AlphaFoldDB" id="A0A1S3VQ73"/>
<dbReference type="STRING" id="3916.A0A1S3VQ73"/>
<dbReference type="Proteomes" id="UP000087766">
    <property type="component" value="Chromosome 11"/>
</dbReference>
<evidence type="ECO:0000256" key="6">
    <source>
        <dbReference type="ARBA" id="ARBA00023002"/>
    </source>
</evidence>
<protein>
    <submittedName>
        <fullName evidence="12">Protein DOWNY MILDEW RESISTANCE 6-like</fullName>
    </submittedName>
</protein>
<dbReference type="InterPro" id="IPR044861">
    <property type="entry name" value="IPNS-like_FE2OG_OXY"/>
</dbReference>
<dbReference type="InterPro" id="IPR005123">
    <property type="entry name" value="Oxoglu/Fe-dep_dioxygenase_dom"/>
</dbReference>
<evidence type="ECO:0000313" key="11">
    <source>
        <dbReference type="Proteomes" id="UP000087766"/>
    </source>
</evidence>
<dbReference type="RefSeq" id="XP_014520548.1">
    <property type="nucleotide sequence ID" value="XM_014665062.2"/>
</dbReference>
<comment type="cofactor">
    <cofactor evidence="1">
        <name>L-ascorbate</name>
        <dbReference type="ChEBI" id="CHEBI:38290"/>
    </cofactor>
</comment>
<accession>A0A1S3VQ73</accession>
<evidence type="ECO:0000256" key="9">
    <source>
        <dbReference type="RuleBase" id="RU003682"/>
    </source>
</evidence>
<dbReference type="OrthoDB" id="406156at2759"/>
<dbReference type="GO" id="GO:0051213">
    <property type="term" value="F:dioxygenase activity"/>
    <property type="evidence" value="ECO:0007669"/>
    <property type="project" value="UniProtKB-KW"/>
</dbReference>
<evidence type="ECO:0000256" key="5">
    <source>
        <dbReference type="ARBA" id="ARBA00022964"/>
    </source>
</evidence>
<dbReference type="PROSITE" id="PS51471">
    <property type="entry name" value="FE2OG_OXY"/>
    <property type="match status" value="1"/>
</dbReference>
<proteinExistence type="inferred from homology"/>
<evidence type="ECO:0000259" key="10">
    <source>
        <dbReference type="PROSITE" id="PS51471"/>
    </source>
</evidence>
<evidence type="ECO:0000256" key="2">
    <source>
        <dbReference type="ARBA" id="ARBA00008056"/>
    </source>
</evidence>
<evidence type="ECO:0000256" key="8">
    <source>
        <dbReference type="ARBA" id="ARBA00052233"/>
    </source>
</evidence>
<dbReference type="InterPro" id="IPR026992">
    <property type="entry name" value="DIOX_N"/>
</dbReference>
<organism evidence="11 12">
    <name type="scientific">Vigna radiata var. radiata</name>
    <name type="common">Mung bean</name>
    <name type="synonym">Phaseolus aureus</name>
    <dbReference type="NCBI Taxonomy" id="3916"/>
    <lineage>
        <taxon>Eukaryota</taxon>
        <taxon>Viridiplantae</taxon>
        <taxon>Streptophyta</taxon>
        <taxon>Embryophyta</taxon>
        <taxon>Tracheophyta</taxon>
        <taxon>Spermatophyta</taxon>
        <taxon>Magnoliopsida</taxon>
        <taxon>eudicotyledons</taxon>
        <taxon>Gunneridae</taxon>
        <taxon>Pentapetalae</taxon>
        <taxon>rosids</taxon>
        <taxon>fabids</taxon>
        <taxon>Fabales</taxon>
        <taxon>Fabaceae</taxon>
        <taxon>Papilionoideae</taxon>
        <taxon>50 kb inversion clade</taxon>
        <taxon>NPAAA clade</taxon>
        <taxon>indigoferoid/millettioid clade</taxon>
        <taxon>Phaseoleae</taxon>
        <taxon>Vigna</taxon>
    </lineage>
</organism>